<protein>
    <submittedName>
        <fullName evidence="1">Uncharacterized protein</fullName>
    </submittedName>
</protein>
<evidence type="ECO:0000313" key="1">
    <source>
        <dbReference type="EMBL" id="NDU94479.1"/>
    </source>
</evidence>
<accession>A0A6L9LCB2</accession>
<proteinExistence type="predicted"/>
<comment type="caution">
    <text evidence="1">The sequence shown here is derived from an EMBL/GenBank/DDBJ whole genome shotgun (WGS) entry which is preliminary data.</text>
</comment>
<reference evidence="1 2" key="1">
    <citation type="submission" date="2020-02" db="EMBL/GenBank/DDBJ databases">
        <title>Draft genome sequence of two Spirosoma agri KCTC 52727 and Spirosoma terrae KCTC 52035.</title>
        <authorList>
            <person name="Rojas J."/>
            <person name="Ambika Manirajan B."/>
            <person name="Suarez C."/>
            <person name="Ratering S."/>
            <person name="Schnell S."/>
        </authorList>
    </citation>
    <scope>NUCLEOTIDE SEQUENCE [LARGE SCALE GENOMIC DNA]</scope>
    <source>
        <strain evidence="1 2">KCTC 52035</strain>
    </source>
</reference>
<dbReference type="RefSeq" id="WP_163944530.1">
    <property type="nucleotide sequence ID" value="NZ_JAAFZH010000002.1"/>
</dbReference>
<gene>
    <name evidence="1" type="ORF">GK108_06305</name>
</gene>
<name>A0A6L9LCB2_9BACT</name>
<organism evidence="1 2">
    <name type="scientific">Spirosoma terrae</name>
    <dbReference type="NCBI Taxonomy" id="1968276"/>
    <lineage>
        <taxon>Bacteria</taxon>
        <taxon>Pseudomonadati</taxon>
        <taxon>Bacteroidota</taxon>
        <taxon>Cytophagia</taxon>
        <taxon>Cytophagales</taxon>
        <taxon>Cytophagaceae</taxon>
        <taxon>Spirosoma</taxon>
    </lineage>
</organism>
<keyword evidence="2" id="KW-1185">Reference proteome</keyword>
<dbReference type="Proteomes" id="UP000474175">
    <property type="component" value="Unassembled WGS sequence"/>
</dbReference>
<dbReference type="AlphaFoldDB" id="A0A6L9LCB2"/>
<dbReference type="EMBL" id="JAAFZH010000002">
    <property type="protein sequence ID" value="NDU94479.1"/>
    <property type="molecule type" value="Genomic_DNA"/>
</dbReference>
<sequence>MSIHFSLDFTTPFGIGDQVYVLHPPKEVPCTGGPAWLPYRKGTITRVKLVFDLNPGNGLVVAQPTEQKVLAVERVVYTIVCQPAEHHQSAFMVECPTSSDSERRLFSNEEDVQSYLEAAVV</sequence>
<evidence type="ECO:0000313" key="2">
    <source>
        <dbReference type="Proteomes" id="UP000474175"/>
    </source>
</evidence>